<gene>
    <name evidence="2" type="ORF">PBRASI_LOCUS6472</name>
</gene>
<keyword evidence="3" id="KW-1185">Reference proteome</keyword>
<sequence>MGKPKKLSGSAQSTLMQIQSSSMISKRKEGKLNSNSIAKKLVSMQLDAALLAPIVKMEGIGESKQDLPLPSHRIKKTKAKVGRRKSHKKLRRKVERALVNMDKTEMVVGGELLDDDDGETLFEVD</sequence>
<proteinExistence type="predicted"/>
<dbReference type="AlphaFoldDB" id="A0A9N9BUC8"/>
<evidence type="ECO:0000256" key="1">
    <source>
        <dbReference type="SAM" id="MobiDB-lite"/>
    </source>
</evidence>
<reference evidence="2" key="1">
    <citation type="submission" date="2021-06" db="EMBL/GenBank/DDBJ databases">
        <authorList>
            <person name="Kallberg Y."/>
            <person name="Tangrot J."/>
            <person name="Rosling A."/>
        </authorList>
    </citation>
    <scope>NUCLEOTIDE SEQUENCE</scope>
    <source>
        <strain evidence="2">BR232B</strain>
    </source>
</reference>
<feature type="compositionally biased region" description="Polar residues" evidence="1">
    <location>
        <begin position="9"/>
        <end position="24"/>
    </location>
</feature>
<comment type="caution">
    <text evidence="2">The sequence shown here is derived from an EMBL/GenBank/DDBJ whole genome shotgun (WGS) entry which is preliminary data.</text>
</comment>
<organism evidence="2 3">
    <name type="scientific">Paraglomus brasilianum</name>
    <dbReference type="NCBI Taxonomy" id="144538"/>
    <lineage>
        <taxon>Eukaryota</taxon>
        <taxon>Fungi</taxon>
        <taxon>Fungi incertae sedis</taxon>
        <taxon>Mucoromycota</taxon>
        <taxon>Glomeromycotina</taxon>
        <taxon>Glomeromycetes</taxon>
        <taxon>Paraglomerales</taxon>
        <taxon>Paraglomeraceae</taxon>
        <taxon>Paraglomus</taxon>
    </lineage>
</organism>
<evidence type="ECO:0000313" key="2">
    <source>
        <dbReference type="EMBL" id="CAG8578139.1"/>
    </source>
</evidence>
<dbReference type="EMBL" id="CAJVPI010000862">
    <property type="protein sequence ID" value="CAG8578139.1"/>
    <property type="molecule type" value="Genomic_DNA"/>
</dbReference>
<evidence type="ECO:0000313" key="3">
    <source>
        <dbReference type="Proteomes" id="UP000789739"/>
    </source>
</evidence>
<accession>A0A9N9BUC8</accession>
<dbReference type="OrthoDB" id="10418554at2759"/>
<feature type="region of interest" description="Disordered" evidence="1">
    <location>
        <begin position="1"/>
        <end position="31"/>
    </location>
</feature>
<dbReference type="Proteomes" id="UP000789739">
    <property type="component" value="Unassembled WGS sequence"/>
</dbReference>
<protein>
    <submittedName>
        <fullName evidence="2">3232_t:CDS:1</fullName>
    </submittedName>
</protein>
<name>A0A9N9BUC8_9GLOM</name>